<dbReference type="InterPro" id="IPR013325">
    <property type="entry name" value="RNA_pol_sigma_r2"/>
</dbReference>
<evidence type="ECO:0000256" key="2">
    <source>
        <dbReference type="ARBA" id="ARBA00023015"/>
    </source>
</evidence>
<keyword evidence="3" id="KW-0731">Sigma factor</keyword>
<dbReference type="AlphaFoldDB" id="A0A1T2XGT7"/>
<dbReference type="InterPro" id="IPR013324">
    <property type="entry name" value="RNA_pol_sigma_r3/r4-like"/>
</dbReference>
<name>A0A1T2XGT7_9BACL</name>
<dbReference type="Gene3D" id="1.10.10.10">
    <property type="entry name" value="Winged helix-like DNA-binding domain superfamily/Winged helix DNA-binding domain"/>
    <property type="match status" value="1"/>
</dbReference>
<keyword evidence="8" id="KW-1185">Reference proteome</keyword>
<evidence type="ECO:0000313" key="8">
    <source>
        <dbReference type="Proteomes" id="UP000190188"/>
    </source>
</evidence>
<dbReference type="Pfam" id="PF04542">
    <property type="entry name" value="Sigma70_r2"/>
    <property type="match status" value="1"/>
</dbReference>
<dbReference type="GO" id="GO:0003677">
    <property type="term" value="F:DNA binding"/>
    <property type="evidence" value="ECO:0007669"/>
    <property type="project" value="UniProtKB-KW"/>
</dbReference>
<dbReference type="PANTHER" id="PTHR43133">
    <property type="entry name" value="RNA POLYMERASE ECF-TYPE SIGMA FACTO"/>
    <property type="match status" value="1"/>
</dbReference>
<evidence type="ECO:0000256" key="1">
    <source>
        <dbReference type="ARBA" id="ARBA00010641"/>
    </source>
</evidence>
<dbReference type="SUPFAM" id="SSF88946">
    <property type="entry name" value="Sigma2 domain of RNA polymerase sigma factors"/>
    <property type="match status" value="1"/>
</dbReference>
<dbReference type="PANTHER" id="PTHR43133:SF8">
    <property type="entry name" value="RNA POLYMERASE SIGMA FACTOR HI_1459-RELATED"/>
    <property type="match status" value="1"/>
</dbReference>
<organism evidence="7 8">
    <name type="scientific">Paenibacillus selenitireducens</name>
    <dbReference type="NCBI Taxonomy" id="1324314"/>
    <lineage>
        <taxon>Bacteria</taxon>
        <taxon>Bacillati</taxon>
        <taxon>Bacillota</taxon>
        <taxon>Bacilli</taxon>
        <taxon>Bacillales</taxon>
        <taxon>Paenibacillaceae</taxon>
        <taxon>Paenibacillus</taxon>
    </lineage>
</organism>
<evidence type="ECO:0000259" key="6">
    <source>
        <dbReference type="Pfam" id="PF04542"/>
    </source>
</evidence>
<dbReference type="STRING" id="1324314.BVG16_07915"/>
<keyword evidence="5" id="KW-0804">Transcription</keyword>
<dbReference type="NCBIfam" id="TIGR02937">
    <property type="entry name" value="sigma70-ECF"/>
    <property type="match status" value="1"/>
</dbReference>
<dbReference type="Proteomes" id="UP000190188">
    <property type="component" value="Unassembled WGS sequence"/>
</dbReference>
<dbReference type="EMBL" id="MSZX01000003">
    <property type="protein sequence ID" value="OPA79022.1"/>
    <property type="molecule type" value="Genomic_DNA"/>
</dbReference>
<dbReference type="OrthoDB" id="2678696at2"/>
<accession>A0A1T2XGT7</accession>
<evidence type="ECO:0000256" key="3">
    <source>
        <dbReference type="ARBA" id="ARBA00023082"/>
    </source>
</evidence>
<dbReference type="InterPro" id="IPR014284">
    <property type="entry name" value="RNA_pol_sigma-70_dom"/>
</dbReference>
<keyword evidence="2" id="KW-0805">Transcription regulation</keyword>
<dbReference type="Gene3D" id="1.10.1740.10">
    <property type="match status" value="1"/>
</dbReference>
<dbReference type="InterPro" id="IPR007627">
    <property type="entry name" value="RNA_pol_sigma70_r2"/>
</dbReference>
<proteinExistence type="inferred from homology"/>
<dbReference type="InterPro" id="IPR039425">
    <property type="entry name" value="RNA_pol_sigma-70-like"/>
</dbReference>
<evidence type="ECO:0000256" key="4">
    <source>
        <dbReference type="ARBA" id="ARBA00023125"/>
    </source>
</evidence>
<keyword evidence="4" id="KW-0238">DNA-binding</keyword>
<protein>
    <submittedName>
        <fullName evidence="7">RNA polymerase subunit sigma-70</fullName>
    </submittedName>
</protein>
<dbReference type="InterPro" id="IPR036388">
    <property type="entry name" value="WH-like_DNA-bd_sf"/>
</dbReference>
<sequence>MEVSEHNLDSELLKQNPLALEFLMNAYANVVYGLIQRILGGLAQKEDIEECVSDVFVAAWNRIDEYDRSKAIFKTWLLILAKYKALDYRRKLIKQNITLSLEVDPAALHETEDVILSKEATQVTMGIIDSFPEPDRSLFYRRYFYYEKLDVLALQYGLTKKAIESRLYRCRTLLRQQLDYFEIGGHE</sequence>
<dbReference type="RefSeq" id="WP_078498020.1">
    <property type="nucleotide sequence ID" value="NZ_MSZX01000003.1"/>
</dbReference>
<dbReference type="GO" id="GO:0016987">
    <property type="term" value="F:sigma factor activity"/>
    <property type="evidence" value="ECO:0007669"/>
    <property type="project" value="UniProtKB-KW"/>
</dbReference>
<evidence type="ECO:0000313" key="7">
    <source>
        <dbReference type="EMBL" id="OPA79022.1"/>
    </source>
</evidence>
<gene>
    <name evidence="7" type="ORF">BVG16_07915</name>
</gene>
<reference evidence="7 8" key="1">
    <citation type="submission" date="2017-01" db="EMBL/GenBank/DDBJ databases">
        <title>Genome analysis of Paenibacillus selenitrireducens ES3-24.</title>
        <authorList>
            <person name="Xu D."/>
            <person name="Yao R."/>
            <person name="Zheng S."/>
        </authorList>
    </citation>
    <scope>NUCLEOTIDE SEQUENCE [LARGE SCALE GENOMIC DNA]</scope>
    <source>
        <strain evidence="7 8">ES3-24</strain>
    </source>
</reference>
<dbReference type="GO" id="GO:0006352">
    <property type="term" value="P:DNA-templated transcription initiation"/>
    <property type="evidence" value="ECO:0007669"/>
    <property type="project" value="InterPro"/>
</dbReference>
<feature type="domain" description="RNA polymerase sigma-70 region 2" evidence="6">
    <location>
        <begin position="23"/>
        <end position="91"/>
    </location>
</feature>
<evidence type="ECO:0000256" key="5">
    <source>
        <dbReference type="ARBA" id="ARBA00023163"/>
    </source>
</evidence>
<comment type="caution">
    <text evidence="7">The sequence shown here is derived from an EMBL/GenBank/DDBJ whole genome shotgun (WGS) entry which is preliminary data.</text>
</comment>
<dbReference type="SUPFAM" id="SSF88659">
    <property type="entry name" value="Sigma3 and sigma4 domains of RNA polymerase sigma factors"/>
    <property type="match status" value="1"/>
</dbReference>
<comment type="similarity">
    <text evidence="1">Belongs to the sigma-70 factor family. ECF subfamily.</text>
</comment>